<feature type="region of interest" description="Disordered" evidence="1">
    <location>
        <begin position="73"/>
        <end position="101"/>
    </location>
</feature>
<dbReference type="InterPro" id="IPR039683">
    <property type="entry name" value="Lsm12-like"/>
</dbReference>
<evidence type="ECO:0000256" key="1">
    <source>
        <dbReference type="SAM" id="MobiDB-lite"/>
    </source>
</evidence>
<evidence type="ECO:0000259" key="2">
    <source>
        <dbReference type="PROSITE" id="PS52001"/>
    </source>
</evidence>
<dbReference type="PANTHER" id="PTHR13542">
    <property type="entry name" value="LSM12 HOMOLOG"/>
    <property type="match status" value="1"/>
</dbReference>
<dbReference type="Pfam" id="PF09793">
    <property type="entry name" value="AD"/>
    <property type="match status" value="1"/>
</dbReference>
<dbReference type="SMART" id="SM00995">
    <property type="entry name" value="AD"/>
    <property type="match status" value="1"/>
</dbReference>
<organism evidence="3 4">
    <name type="scientific">[Candida] anglica</name>
    <dbReference type="NCBI Taxonomy" id="148631"/>
    <lineage>
        <taxon>Eukaryota</taxon>
        <taxon>Fungi</taxon>
        <taxon>Dikarya</taxon>
        <taxon>Ascomycota</taxon>
        <taxon>Saccharomycotina</taxon>
        <taxon>Pichiomycetes</taxon>
        <taxon>Debaryomycetaceae</taxon>
        <taxon>Kurtzmaniella</taxon>
    </lineage>
</organism>
<dbReference type="InterPro" id="IPR016521">
    <property type="entry name" value="RNA-processing_Lsm12"/>
</dbReference>
<dbReference type="InterPro" id="IPR019181">
    <property type="entry name" value="LSM12_ABD"/>
</dbReference>
<evidence type="ECO:0000313" key="4">
    <source>
        <dbReference type="Proteomes" id="UP001497600"/>
    </source>
</evidence>
<sequence length="201" mass="22871">MNSIEQALDLKVKISTLLDQSHTGYIYAYSPVHELLTLRITNHSTNKIVKPESYKFINTAFIKTIQVLAPFPKKNGPINHHNKHQSHSPSPPPPQSQPTSLSINELETKLNRAVADYKVMLSKSHNPKASSTAVMLYEKLYLSFDSVTWQNECIIVSNQIKISRPYSAKSCTKLQTDSKILDKVQLAIKEFWDSYDIDKQQ</sequence>
<feature type="domain" description="AD" evidence="2">
    <location>
        <begin position="99"/>
        <end position="196"/>
    </location>
</feature>
<proteinExistence type="predicted"/>
<reference evidence="3 4" key="1">
    <citation type="submission" date="2024-01" db="EMBL/GenBank/DDBJ databases">
        <authorList>
            <consortium name="Genoscope - CEA"/>
            <person name="William W."/>
        </authorList>
    </citation>
    <scope>NUCLEOTIDE SEQUENCE [LARGE SCALE GENOMIC DNA]</scope>
    <source>
        <strain evidence="3 4">29B2s-10</strain>
    </source>
</reference>
<name>A0ABP0EKP2_9ASCO</name>
<dbReference type="Proteomes" id="UP001497600">
    <property type="component" value="Chromosome G"/>
</dbReference>
<dbReference type="PROSITE" id="PS52001">
    <property type="entry name" value="AD"/>
    <property type="match status" value="1"/>
</dbReference>
<keyword evidence="4" id="KW-1185">Reference proteome</keyword>
<dbReference type="InterPro" id="IPR047574">
    <property type="entry name" value="AD"/>
</dbReference>
<evidence type="ECO:0000313" key="3">
    <source>
        <dbReference type="EMBL" id="CAK7919262.1"/>
    </source>
</evidence>
<dbReference type="PIRSF" id="PIRSF007783">
    <property type="entry name" value="UCP007783_YHR121w"/>
    <property type="match status" value="1"/>
</dbReference>
<protein>
    <recommendedName>
        <fullName evidence="2">AD domain-containing protein</fullName>
    </recommendedName>
</protein>
<accession>A0ABP0EKP2</accession>
<dbReference type="EMBL" id="OZ004259">
    <property type="protein sequence ID" value="CAK7919262.1"/>
    <property type="molecule type" value="Genomic_DNA"/>
</dbReference>
<gene>
    <name evidence="3" type="ORF">CAAN4_G17150</name>
</gene>